<dbReference type="Proteomes" id="UP000197097">
    <property type="component" value="Unassembled WGS sequence"/>
</dbReference>
<sequence length="308" mass="30377">MAIATGLAIAAGVSAAAGIGGAAIGAKAQKKAANKAAQTAADTTAANNALAADIYGQNKATLAPFVNTGTQASGAINALLGLGGPAPVVGQSPAPTYGGPVNGAGQPVQNALFRGQNGMWNGEPISDLSWSDGQQYAPQPQYAAANVTTQAAPQNQQQQYQNAFDNYRNSTGYQFRLGEGTRALDNSYASRGVGQSGAAAKAALNYGQNIASGEFGNYLNALMAQQGVGVGAASAQAGVSTNFVNQTTANNNSASSAAANAAIAQGNATGNMWSGIGNSIGGAVGNIFGSSFGGGGTNAYGLRAGQIY</sequence>
<feature type="signal peptide" evidence="1">
    <location>
        <begin position="1"/>
        <end position="22"/>
    </location>
</feature>
<feature type="chain" id="PRO_5012083276" description="DNA transfer protein p32" evidence="1">
    <location>
        <begin position="23"/>
        <end position="308"/>
    </location>
</feature>
<name>A0A246JY49_9SPHN</name>
<gene>
    <name evidence="2" type="ORF">CDQ91_10400</name>
</gene>
<evidence type="ECO:0008006" key="4">
    <source>
        <dbReference type="Google" id="ProtNLM"/>
    </source>
</evidence>
<keyword evidence="3" id="KW-1185">Reference proteome</keyword>
<accession>A0A246JY49</accession>
<dbReference type="AlphaFoldDB" id="A0A246JY49"/>
<dbReference type="RefSeq" id="WP_088472636.1">
    <property type="nucleotide sequence ID" value="NZ_NISJ01000004.1"/>
</dbReference>
<evidence type="ECO:0000313" key="3">
    <source>
        <dbReference type="Proteomes" id="UP000197097"/>
    </source>
</evidence>
<proteinExistence type="predicted"/>
<evidence type="ECO:0000313" key="2">
    <source>
        <dbReference type="EMBL" id="OWQ98021.1"/>
    </source>
</evidence>
<reference evidence="2 3" key="1">
    <citation type="journal article" date="2002" name="Int. J. Syst. Evol. Microbiol.">
        <title>Sphingopyxis witflariensis sp. nov., isolated from activated sludge.</title>
        <authorList>
            <person name="Kampfer P."/>
            <person name="Witzenberger R."/>
            <person name="Denner E.B."/>
            <person name="Busse H.J."/>
            <person name="Neef A."/>
        </authorList>
    </citation>
    <scope>NUCLEOTIDE SEQUENCE [LARGE SCALE GENOMIC DNA]</scope>
    <source>
        <strain evidence="2 3">DSM 14551</strain>
    </source>
</reference>
<organism evidence="2 3">
    <name type="scientific">Sphingopyxis witflariensis</name>
    <dbReference type="NCBI Taxonomy" id="173675"/>
    <lineage>
        <taxon>Bacteria</taxon>
        <taxon>Pseudomonadati</taxon>
        <taxon>Pseudomonadota</taxon>
        <taxon>Alphaproteobacteria</taxon>
        <taxon>Sphingomonadales</taxon>
        <taxon>Sphingomonadaceae</taxon>
        <taxon>Sphingopyxis</taxon>
    </lineage>
</organism>
<evidence type="ECO:0000256" key="1">
    <source>
        <dbReference type="SAM" id="SignalP"/>
    </source>
</evidence>
<keyword evidence="1" id="KW-0732">Signal</keyword>
<comment type="caution">
    <text evidence="2">The sequence shown here is derived from an EMBL/GenBank/DDBJ whole genome shotgun (WGS) entry which is preliminary data.</text>
</comment>
<dbReference type="OrthoDB" id="7586188at2"/>
<dbReference type="EMBL" id="NISJ01000004">
    <property type="protein sequence ID" value="OWQ98021.1"/>
    <property type="molecule type" value="Genomic_DNA"/>
</dbReference>
<protein>
    <recommendedName>
        <fullName evidence="4">DNA transfer protein p32</fullName>
    </recommendedName>
</protein>